<gene>
    <name evidence="1" type="ORF">KY290_033499</name>
</gene>
<keyword evidence="2" id="KW-1185">Reference proteome</keyword>
<sequence>MEKFKQDALQQKMYDWDKKVNGRLNPKLVHDLSRLVVLGNNEALLMRLFIQSLSGIAFAWYVKQDFGKWLAWKDMTRDYVEKCKFNNKDDPTMLDLIEKLEASKIHHSPYEEELVQTLIRSLNGIYPF</sequence>
<name>A0ABQ7U0G8_SOLTU</name>
<organism evidence="1 2">
    <name type="scientific">Solanum tuberosum</name>
    <name type="common">Potato</name>
    <dbReference type="NCBI Taxonomy" id="4113"/>
    <lineage>
        <taxon>Eukaryota</taxon>
        <taxon>Viridiplantae</taxon>
        <taxon>Streptophyta</taxon>
        <taxon>Embryophyta</taxon>
        <taxon>Tracheophyta</taxon>
        <taxon>Spermatophyta</taxon>
        <taxon>Magnoliopsida</taxon>
        <taxon>eudicotyledons</taxon>
        <taxon>Gunneridae</taxon>
        <taxon>Pentapetalae</taxon>
        <taxon>asterids</taxon>
        <taxon>lamiids</taxon>
        <taxon>Solanales</taxon>
        <taxon>Solanaceae</taxon>
        <taxon>Solanoideae</taxon>
        <taxon>Solaneae</taxon>
        <taxon>Solanum</taxon>
    </lineage>
</organism>
<evidence type="ECO:0000313" key="2">
    <source>
        <dbReference type="Proteomes" id="UP000826656"/>
    </source>
</evidence>
<reference evidence="1 2" key="1">
    <citation type="journal article" date="2021" name="bioRxiv">
        <title>Chromosome-scale and haplotype-resolved genome assembly of a tetraploid potato cultivar.</title>
        <authorList>
            <person name="Sun H."/>
            <person name="Jiao W.-B."/>
            <person name="Krause K."/>
            <person name="Campoy J.A."/>
            <person name="Goel M."/>
            <person name="Folz-Donahue K."/>
            <person name="Kukat C."/>
            <person name="Huettel B."/>
            <person name="Schneeberger K."/>
        </authorList>
    </citation>
    <scope>NUCLEOTIDE SEQUENCE [LARGE SCALE GENOMIC DNA]</scope>
    <source>
        <strain evidence="1">SolTubOtavaFocal</strain>
        <tissue evidence="1">Leaves</tissue>
    </source>
</reference>
<dbReference type="EMBL" id="JAIVGD010000026">
    <property type="protein sequence ID" value="KAH0740456.1"/>
    <property type="molecule type" value="Genomic_DNA"/>
</dbReference>
<accession>A0ABQ7U0G8</accession>
<evidence type="ECO:0000313" key="1">
    <source>
        <dbReference type="EMBL" id="KAH0740456.1"/>
    </source>
</evidence>
<proteinExistence type="predicted"/>
<evidence type="ECO:0008006" key="3">
    <source>
        <dbReference type="Google" id="ProtNLM"/>
    </source>
</evidence>
<protein>
    <recommendedName>
        <fullName evidence="3">Retrotransposon gag domain-containing protein</fullName>
    </recommendedName>
</protein>
<comment type="caution">
    <text evidence="1">The sequence shown here is derived from an EMBL/GenBank/DDBJ whole genome shotgun (WGS) entry which is preliminary data.</text>
</comment>
<dbReference type="Proteomes" id="UP000826656">
    <property type="component" value="Unassembled WGS sequence"/>
</dbReference>